<evidence type="ECO:0000313" key="5">
    <source>
        <dbReference type="Proteomes" id="UP000537775"/>
    </source>
</evidence>
<comment type="caution">
    <text evidence="4">The sequence shown here is derived from an EMBL/GenBank/DDBJ whole genome shotgun (WGS) entry which is preliminary data.</text>
</comment>
<dbReference type="PROSITE" id="PS51864">
    <property type="entry name" value="ASTACIN"/>
    <property type="match status" value="1"/>
</dbReference>
<dbReference type="GO" id="GO:0006508">
    <property type="term" value="P:proteolysis"/>
    <property type="evidence" value="ECO:0007669"/>
    <property type="project" value="UniProtKB-KW"/>
</dbReference>
<dbReference type="InterPro" id="IPR034035">
    <property type="entry name" value="Astacin-like_dom"/>
</dbReference>
<dbReference type="InterPro" id="IPR024079">
    <property type="entry name" value="MetalloPept_cat_dom_sf"/>
</dbReference>
<dbReference type="Pfam" id="PF01400">
    <property type="entry name" value="Astacin"/>
    <property type="match status" value="1"/>
</dbReference>
<evidence type="ECO:0000313" key="4">
    <source>
        <dbReference type="EMBL" id="MBB6392929.1"/>
    </source>
</evidence>
<sequence length="441" mass="46996">MATPKKGSGSKPPEVPEELTSDTVGTTMLNGSTFAGKELTYAEVDELAIFEGDIVLGRAADMQAPRGVRDVAFGVVVMPASMRWPNATVPYEIDPAMPNQNRVTDAIAHWETNTPVSFVQRTSANAGQFPNYVRFFAGSGCFSSVGMVGGRQDISLGSSCSTGNAIHEIGHAVGLWHEQSREDRDTFVTINWANIDPSKVHNFDQHISDGDDVGAYDYGSIMHYPATAFSTNGQPTIVPTQPGVTIGQRNGLSAGDIAAIQQIYPTGPVLPKHIRDINIGGVKKVRDDNVVVQPKKLRDDNLGGVKKLRDDNIVVQPKKIRDDNIVVQPKKLRDDNLGGVKKVRDDNVVTVPKSVRDITVGKRIGDIPRPQRPGFDVNELLPFILSTPHHAEAAGGYEAAGAEDDPVGQLLAAAEAAQAAADALSAAAVTLAGLLDDGQGV</sequence>
<dbReference type="SMART" id="SM00235">
    <property type="entry name" value="ZnMc"/>
    <property type="match status" value="1"/>
</dbReference>
<comment type="caution">
    <text evidence="1">Lacks conserved residue(s) required for the propagation of feature annotation.</text>
</comment>
<keyword evidence="1" id="KW-0645">Protease</keyword>
<feature type="binding site" evidence="1">
    <location>
        <position position="171"/>
    </location>
    <ligand>
        <name>Zn(2+)</name>
        <dbReference type="ChEBI" id="CHEBI:29105"/>
        <note>catalytic</note>
    </ligand>
</feature>
<dbReference type="SUPFAM" id="SSF55486">
    <property type="entry name" value="Metalloproteases ('zincins'), catalytic domain"/>
    <property type="match status" value="1"/>
</dbReference>
<dbReference type="Proteomes" id="UP000537775">
    <property type="component" value="Unassembled WGS sequence"/>
</dbReference>
<dbReference type="PANTHER" id="PTHR10127:SF850">
    <property type="entry name" value="METALLOENDOPEPTIDASE"/>
    <property type="match status" value="1"/>
</dbReference>
<evidence type="ECO:0000256" key="2">
    <source>
        <dbReference type="SAM" id="MobiDB-lite"/>
    </source>
</evidence>
<feature type="binding site" evidence="1">
    <location>
        <position position="167"/>
    </location>
    <ligand>
        <name>Zn(2+)</name>
        <dbReference type="ChEBI" id="CHEBI:29105"/>
        <note>catalytic</note>
    </ligand>
</feature>
<feature type="domain" description="Peptidase M12A" evidence="3">
    <location>
        <begin position="66"/>
        <end position="266"/>
    </location>
</feature>
<keyword evidence="1" id="KW-0482">Metalloprotease</keyword>
<evidence type="ECO:0000259" key="3">
    <source>
        <dbReference type="PROSITE" id="PS51864"/>
    </source>
</evidence>
<reference evidence="4 5" key="1">
    <citation type="submission" date="2020-08" db="EMBL/GenBank/DDBJ databases">
        <title>Sequencing the genomes of 1000 actinobacteria strains.</title>
        <authorList>
            <person name="Klenk H.-P."/>
        </authorList>
    </citation>
    <scope>NUCLEOTIDE SEQUENCE [LARGE SCALE GENOMIC DNA]</scope>
    <source>
        <strain evidence="4 5">DSM 12511</strain>
    </source>
</reference>
<feature type="region of interest" description="Disordered" evidence="2">
    <location>
        <begin position="1"/>
        <end position="26"/>
    </location>
</feature>
<proteinExistence type="predicted"/>
<protein>
    <recommendedName>
        <fullName evidence="3">Peptidase M12A domain-containing protein</fullName>
    </recommendedName>
</protein>
<dbReference type="PANTHER" id="PTHR10127">
    <property type="entry name" value="DISCOIDIN, CUB, EGF, LAMININ , AND ZINC METALLOPROTEASE DOMAIN CONTAINING"/>
    <property type="match status" value="1"/>
</dbReference>
<feature type="binding site" evidence="1">
    <location>
        <position position="177"/>
    </location>
    <ligand>
        <name>Zn(2+)</name>
        <dbReference type="ChEBI" id="CHEBI:29105"/>
        <note>catalytic</note>
    </ligand>
</feature>
<dbReference type="InterPro" id="IPR001506">
    <property type="entry name" value="Peptidase_M12A"/>
</dbReference>
<evidence type="ECO:0000256" key="1">
    <source>
        <dbReference type="PROSITE-ProRule" id="PRU01211"/>
    </source>
</evidence>
<feature type="active site" evidence="1">
    <location>
        <position position="168"/>
    </location>
</feature>
<comment type="cofactor">
    <cofactor evidence="1">
        <name>Zn(2+)</name>
        <dbReference type="ChEBI" id="CHEBI:29105"/>
    </cofactor>
    <text evidence="1">Binds 1 zinc ion per subunit.</text>
</comment>
<organism evidence="4 5">
    <name type="scientific">Microbacterium thalassium</name>
    <dbReference type="NCBI Taxonomy" id="362649"/>
    <lineage>
        <taxon>Bacteria</taxon>
        <taxon>Bacillati</taxon>
        <taxon>Actinomycetota</taxon>
        <taxon>Actinomycetes</taxon>
        <taxon>Micrococcales</taxon>
        <taxon>Microbacteriaceae</taxon>
        <taxon>Microbacterium</taxon>
    </lineage>
</organism>
<keyword evidence="1" id="KW-0479">Metal-binding</keyword>
<gene>
    <name evidence="4" type="ORF">HD594_003242</name>
</gene>
<keyword evidence="1" id="KW-0378">Hydrolase</keyword>
<dbReference type="GO" id="GO:0004222">
    <property type="term" value="F:metalloendopeptidase activity"/>
    <property type="evidence" value="ECO:0007669"/>
    <property type="project" value="UniProtKB-UniRule"/>
</dbReference>
<dbReference type="RefSeq" id="WP_184752107.1">
    <property type="nucleotide sequence ID" value="NZ_BAAAJR010000001.1"/>
</dbReference>
<dbReference type="NCBIfam" id="NF045530">
    <property type="entry name" value="LegP"/>
    <property type="match status" value="1"/>
</dbReference>
<dbReference type="GO" id="GO:0008270">
    <property type="term" value="F:zinc ion binding"/>
    <property type="evidence" value="ECO:0007669"/>
    <property type="project" value="UniProtKB-UniRule"/>
</dbReference>
<dbReference type="EMBL" id="JACHML010000001">
    <property type="protein sequence ID" value="MBB6392929.1"/>
    <property type="molecule type" value="Genomic_DNA"/>
</dbReference>
<keyword evidence="5" id="KW-1185">Reference proteome</keyword>
<dbReference type="Gene3D" id="3.40.390.10">
    <property type="entry name" value="Collagenase (Catalytic Domain)"/>
    <property type="match status" value="1"/>
</dbReference>
<dbReference type="InterPro" id="IPR006026">
    <property type="entry name" value="Peptidase_Metallo"/>
</dbReference>
<dbReference type="CDD" id="cd04280">
    <property type="entry name" value="ZnMc_astacin_like"/>
    <property type="match status" value="1"/>
</dbReference>
<name>A0A7X0KWA6_9MICO</name>
<keyword evidence="1" id="KW-0862">Zinc</keyword>
<dbReference type="AlphaFoldDB" id="A0A7X0KWA6"/>
<dbReference type="PRINTS" id="PR00480">
    <property type="entry name" value="ASTACIN"/>
</dbReference>
<accession>A0A7X0KWA6</accession>